<evidence type="ECO:0000256" key="1">
    <source>
        <dbReference type="SAM" id="MobiDB-lite"/>
    </source>
</evidence>
<evidence type="ECO:0000313" key="3">
    <source>
        <dbReference type="Proteomes" id="UP001367508"/>
    </source>
</evidence>
<gene>
    <name evidence="2" type="ORF">VNO77_11566</name>
</gene>
<evidence type="ECO:0000313" key="2">
    <source>
        <dbReference type="EMBL" id="KAK7351836.1"/>
    </source>
</evidence>
<feature type="region of interest" description="Disordered" evidence="1">
    <location>
        <begin position="45"/>
        <end position="74"/>
    </location>
</feature>
<proteinExistence type="predicted"/>
<name>A0AAN9MD10_CANGL</name>
<dbReference type="Proteomes" id="UP001367508">
    <property type="component" value="Unassembled WGS sequence"/>
</dbReference>
<reference evidence="2 3" key="1">
    <citation type="submission" date="2024-01" db="EMBL/GenBank/DDBJ databases">
        <title>The genomes of 5 underutilized Papilionoideae crops provide insights into root nodulation and disease resistanc.</title>
        <authorList>
            <person name="Jiang F."/>
        </authorList>
    </citation>
    <scope>NUCLEOTIDE SEQUENCE [LARGE SCALE GENOMIC DNA]</scope>
    <source>
        <strain evidence="2">LVBAO_FW01</strain>
        <tissue evidence="2">Leaves</tissue>
    </source>
</reference>
<protein>
    <submittedName>
        <fullName evidence="2">Uncharacterized protein</fullName>
    </submittedName>
</protein>
<keyword evidence="3" id="KW-1185">Reference proteome</keyword>
<sequence>MYQEISGENIEIGSRVQKAPGPCNFVPICFTNSVVYTNSFETLLPKDANHENSNDNDTNDGGGSQVDDEEKPKVVIITPNNDEKVKEKKVIILSKIEVLEEKGETYARNGS</sequence>
<comment type="caution">
    <text evidence="2">The sequence shown here is derived from an EMBL/GenBank/DDBJ whole genome shotgun (WGS) entry which is preliminary data.</text>
</comment>
<accession>A0AAN9MD10</accession>
<dbReference type="AlphaFoldDB" id="A0AAN9MD10"/>
<organism evidence="2 3">
    <name type="scientific">Canavalia gladiata</name>
    <name type="common">Sword bean</name>
    <name type="synonym">Dolichos gladiatus</name>
    <dbReference type="NCBI Taxonomy" id="3824"/>
    <lineage>
        <taxon>Eukaryota</taxon>
        <taxon>Viridiplantae</taxon>
        <taxon>Streptophyta</taxon>
        <taxon>Embryophyta</taxon>
        <taxon>Tracheophyta</taxon>
        <taxon>Spermatophyta</taxon>
        <taxon>Magnoliopsida</taxon>
        <taxon>eudicotyledons</taxon>
        <taxon>Gunneridae</taxon>
        <taxon>Pentapetalae</taxon>
        <taxon>rosids</taxon>
        <taxon>fabids</taxon>
        <taxon>Fabales</taxon>
        <taxon>Fabaceae</taxon>
        <taxon>Papilionoideae</taxon>
        <taxon>50 kb inversion clade</taxon>
        <taxon>NPAAA clade</taxon>
        <taxon>indigoferoid/millettioid clade</taxon>
        <taxon>Phaseoleae</taxon>
        <taxon>Canavalia</taxon>
    </lineage>
</organism>
<dbReference type="EMBL" id="JAYMYQ010000002">
    <property type="protein sequence ID" value="KAK7351836.1"/>
    <property type="molecule type" value="Genomic_DNA"/>
</dbReference>